<dbReference type="InterPro" id="IPR001660">
    <property type="entry name" value="SAM"/>
</dbReference>
<dbReference type="GO" id="GO:0050808">
    <property type="term" value="P:synapse organization"/>
    <property type="evidence" value="ECO:0007669"/>
    <property type="project" value="TreeGrafter"/>
</dbReference>
<evidence type="ECO:0000256" key="1">
    <source>
        <dbReference type="ARBA" id="ARBA00004496"/>
    </source>
</evidence>
<dbReference type="Pfam" id="PF00536">
    <property type="entry name" value="SAM_1"/>
    <property type="match status" value="2"/>
</dbReference>
<dbReference type="SMART" id="SM00454">
    <property type="entry name" value="SAM"/>
    <property type="match status" value="3"/>
</dbReference>
<proteinExistence type="inferred from homology"/>
<feature type="compositionally biased region" description="Basic and acidic residues" evidence="8">
    <location>
        <begin position="238"/>
        <end position="256"/>
    </location>
</feature>
<feature type="region of interest" description="Disordered" evidence="8">
    <location>
        <begin position="809"/>
        <end position="834"/>
    </location>
</feature>
<dbReference type="InterPro" id="IPR029515">
    <property type="entry name" value="Liprin"/>
</dbReference>
<feature type="region of interest" description="Disordered" evidence="8">
    <location>
        <begin position="1"/>
        <end position="29"/>
    </location>
</feature>
<feature type="compositionally biased region" description="Low complexity" evidence="8">
    <location>
        <begin position="709"/>
        <end position="725"/>
    </location>
</feature>
<dbReference type="InterPro" id="IPR013761">
    <property type="entry name" value="SAM/pointed_sf"/>
</dbReference>
<dbReference type="Pfam" id="PF07647">
    <property type="entry name" value="SAM_2"/>
    <property type="match status" value="1"/>
</dbReference>
<feature type="coiled-coil region" evidence="7">
    <location>
        <begin position="505"/>
        <end position="535"/>
    </location>
</feature>
<reference evidence="10" key="2">
    <citation type="submission" date="2025-08" db="UniProtKB">
        <authorList>
            <consortium name="Ensembl"/>
        </authorList>
    </citation>
    <scope>IDENTIFICATION</scope>
</reference>
<dbReference type="FunFam" id="1.10.150.50:FF:000004">
    <property type="entry name" value="PTPRF interacting protein alpha 1"/>
    <property type="match status" value="1"/>
</dbReference>
<dbReference type="PANTHER" id="PTHR12587">
    <property type="entry name" value="LAR INTERACTING PROTEIN LIP -RELATED PROTEIN"/>
    <property type="match status" value="1"/>
</dbReference>
<dbReference type="EMBL" id="ADFV01186205">
    <property type="status" value="NOT_ANNOTATED_CDS"/>
    <property type="molecule type" value="Genomic_DNA"/>
</dbReference>
<dbReference type="SUPFAM" id="SSF47769">
    <property type="entry name" value="SAM/Pointed domain"/>
    <property type="match status" value="3"/>
</dbReference>
<dbReference type="InterPro" id="IPR057892">
    <property type="entry name" value="LIP-1_CC2"/>
</dbReference>
<evidence type="ECO:0000313" key="10">
    <source>
        <dbReference type="Ensembl" id="ENSNLEP00000029557.1"/>
    </source>
</evidence>
<dbReference type="CTD" id="8499"/>
<sequence length="1236" mass="141067">MMCEVMPTINEDTPMSQRGSQSSGSDSDSHFEQLMVNMLDERDRLLDTLRETQESLSLAQQRLQDVIYDRDSLQRQLNSALPQDIESLTGGLAGSKGADPPEFAALTKELNACREQLLEKEEEISELKAERNNTRLLLEHLECLVSRHERSLRMTVVKRQAQSPSGVSSEVEVLKALKSLFEHHKALDEKVRERLRVSLERVCALEEELAAANQEIVALREQNVHIQRKMASSEGSTESEHLEGMEPGQKVHEKRLSNGSIDSTDETSQIVELQELLEKQNYEMAQMKERLAALSSRVGEVEQEAETARKDLIKTEEMNTKYQRDIREAMAQKEDMEERITTLEKRYLSAQRESTSIHDMNDKLENELANKEAILRQMEEKNRQLQERLELAEQKLQQTMRKAETLPEVEAELAQRIAALTKAEERHGNIEERMRHLEGQLEEKNQELQRARQREKMNEEHNKRLSDTVDRLLTESNERLQLHLKERMAALEEKNVLIQESETFRKNLEESLHDKERLAEEIEKLRSELDQLKMRTGSLIEPTISRTHLDTSAELRYSVGSLVDSQSDYRTTKVIRRPRRGRMGVRRDEPKVKSLGDHEWNRTQQIGVLSSHPFESDTEMSDIDDDDRETIFSSMDLLSPSGHSDAQTLAMMLQEQLDAINKEIRLIQEEKESTELRAEEIENRVASVSLEGLNLARVHPGTSITASVTASSLASSSPPSGHSTPKLTPRSPAREMDRMGVMTLPSDLRKHRRKIAVVEEDGREDKATIKCETSPPPTPRAIRMTHTLPSSYHNDARSSLSVSLETESLGLGSTNSSQDSLHKAPKKKGIKSSIGRLFGKKEKARLGQLRGFMETEAAAQESLGLGKLGTQAEKDRRLKKKHELLEEARRKGLPFAQWDGPTVVAWLELWLGMPAWYVAACRANVKSGAIMSALSDTEIQREIGISNPLHRLKLRLAIQEMVSLTSPSAPPTSRTKESEEGSWAQCPVFLQTLAYGDMNHEWIGNEWLPSLGLPQYRSYFMECLVDARMLDHLTKKDLRVHLKMVDSFHRTSLQYGIMCLKRLNYDRKELERRREASQHEIKDVLVWSNDRVIRWIQAIGLREYANNILESGVHGSLIALDENFDYSSLALLLQIPTQNTQARQILEREYNNLLALGTERRLDESDDKNFRRGSTWRRQFPPREVHGISMMPGSSETLPAGFRLTTTSGQSRKMTTDVASSRLQRLDNSTVRTYSC</sequence>
<dbReference type="InterPro" id="IPR037621">
    <property type="entry name" value="LIP-1_SAM_2"/>
</dbReference>
<dbReference type="OrthoDB" id="2132119at2759"/>
<keyword evidence="4" id="KW-0597">Phosphoprotein</keyword>
<feature type="region of interest" description="Disordered" evidence="8">
    <location>
        <begin position="438"/>
        <end position="463"/>
    </location>
</feature>
<evidence type="ECO:0000313" key="11">
    <source>
        <dbReference type="Proteomes" id="UP000001073"/>
    </source>
</evidence>
<dbReference type="CDD" id="cd09565">
    <property type="entry name" value="SAM_liprin-alpha1_2_3_4_repeat2"/>
    <property type="match status" value="1"/>
</dbReference>
<feature type="coiled-coil region" evidence="7">
    <location>
        <begin position="35"/>
        <end position="62"/>
    </location>
</feature>
<protein>
    <submittedName>
        <fullName evidence="10">PTPRF interacting protein alpha 2</fullName>
    </submittedName>
</protein>
<feature type="coiled-coil region" evidence="7">
    <location>
        <begin position="202"/>
        <end position="229"/>
    </location>
</feature>
<keyword evidence="6 7" id="KW-0175">Coiled coil</keyword>
<dbReference type="FunFam" id="1.10.150.50:FF:000002">
    <property type="entry name" value="PTPRF interacting protein alpha 1"/>
    <property type="match status" value="1"/>
</dbReference>
<keyword evidence="5" id="KW-0677">Repeat</keyword>
<evidence type="ECO:0000259" key="9">
    <source>
        <dbReference type="PROSITE" id="PS50105"/>
    </source>
</evidence>
<evidence type="ECO:0000256" key="3">
    <source>
        <dbReference type="ARBA" id="ARBA00022490"/>
    </source>
</evidence>
<feature type="compositionally biased region" description="Low complexity" evidence="8">
    <location>
        <begin position="16"/>
        <end position="26"/>
    </location>
</feature>
<feature type="coiled-coil region" evidence="7">
    <location>
        <begin position="103"/>
        <end position="144"/>
    </location>
</feature>
<dbReference type="EMBL" id="ADFV01186203">
    <property type="status" value="NOT_ANNOTATED_CDS"/>
    <property type="molecule type" value="Genomic_DNA"/>
</dbReference>
<dbReference type="PANTHER" id="PTHR12587:SF6">
    <property type="entry name" value="LIPRIN-ALPHA-2"/>
    <property type="match status" value="1"/>
</dbReference>
<dbReference type="AlphaFoldDB" id="A0A2I3GE29"/>
<dbReference type="InterPro" id="IPR037622">
    <property type="entry name" value="LIP-1_SAM_3"/>
</dbReference>
<dbReference type="EMBL" id="ADFV01186206">
    <property type="status" value="NOT_ANNOTATED_CDS"/>
    <property type="molecule type" value="Genomic_DNA"/>
</dbReference>
<accession>A0A2I3GE29</accession>
<reference evidence="10" key="3">
    <citation type="submission" date="2025-09" db="UniProtKB">
        <authorList>
            <consortium name="Ensembl"/>
        </authorList>
    </citation>
    <scope>IDENTIFICATION</scope>
</reference>
<dbReference type="Proteomes" id="UP000001073">
    <property type="component" value="Chromosome 10"/>
</dbReference>
<evidence type="ECO:0000256" key="4">
    <source>
        <dbReference type="ARBA" id="ARBA00022553"/>
    </source>
</evidence>
<comment type="similarity">
    <text evidence="2">Belongs to the liprin family. Liprin-alpha subfamily.</text>
</comment>
<feature type="domain" description="SAM" evidence="9">
    <location>
        <begin position="1006"/>
        <end position="1063"/>
    </location>
</feature>
<dbReference type="Ensembl" id="ENSNLET00000041879.1">
    <property type="protein sequence ID" value="ENSNLEP00000029557.1"/>
    <property type="gene ID" value="ENSNLEG00000005251.2"/>
</dbReference>
<dbReference type="GO" id="GO:0005737">
    <property type="term" value="C:cytoplasm"/>
    <property type="evidence" value="ECO:0007669"/>
    <property type="project" value="UniProtKB-SubCell"/>
</dbReference>
<evidence type="ECO:0000256" key="5">
    <source>
        <dbReference type="ARBA" id="ARBA00022737"/>
    </source>
</evidence>
<organism evidence="10 11">
    <name type="scientific">Nomascus leucogenys</name>
    <name type="common">Northern white-cheeked gibbon</name>
    <name type="synonym">Hylobates leucogenys</name>
    <dbReference type="NCBI Taxonomy" id="61853"/>
    <lineage>
        <taxon>Eukaryota</taxon>
        <taxon>Metazoa</taxon>
        <taxon>Chordata</taxon>
        <taxon>Craniata</taxon>
        <taxon>Vertebrata</taxon>
        <taxon>Euteleostomi</taxon>
        <taxon>Mammalia</taxon>
        <taxon>Eutheria</taxon>
        <taxon>Euarchontoglires</taxon>
        <taxon>Primates</taxon>
        <taxon>Haplorrhini</taxon>
        <taxon>Catarrhini</taxon>
        <taxon>Hylobatidae</taxon>
        <taxon>Nomascus</taxon>
    </lineage>
</organism>
<dbReference type="Pfam" id="PF25526">
    <property type="entry name" value="LIP-1"/>
    <property type="match status" value="1"/>
</dbReference>
<dbReference type="GO" id="GO:0048786">
    <property type="term" value="C:presynaptic active zone"/>
    <property type="evidence" value="ECO:0007669"/>
    <property type="project" value="TreeGrafter"/>
</dbReference>
<dbReference type="GeneTree" id="ENSGT01050000244900"/>
<feature type="region of interest" description="Disordered" evidence="8">
    <location>
        <begin position="231"/>
        <end position="265"/>
    </location>
</feature>
<dbReference type="EMBL" id="ADFV01186209">
    <property type="status" value="NOT_ANNOTATED_CDS"/>
    <property type="molecule type" value="Genomic_DNA"/>
</dbReference>
<evidence type="ECO:0000256" key="2">
    <source>
        <dbReference type="ARBA" id="ARBA00007026"/>
    </source>
</evidence>
<evidence type="ECO:0000256" key="6">
    <source>
        <dbReference type="ARBA" id="ARBA00023054"/>
    </source>
</evidence>
<evidence type="ECO:0000256" key="7">
    <source>
        <dbReference type="SAM" id="Coils"/>
    </source>
</evidence>
<dbReference type="GeneID" id="100579336"/>
<dbReference type="CDD" id="cd09568">
    <property type="entry name" value="SAM_liprin-alpha1_2_3_4_repeat3"/>
    <property type="match status" value="1"/>
</dbReference>
<gene>
    <name evidence="10" type="primary">PPFIA2</name>
</gene>
<dbReference type="InterPro" id="IPR037620">
    <property type="entry name" value="LIP-1_SAM_1"/>
</dbReference>
<feature type="region of interest" description="Disordered" evidence="8">
    <location>
        <begin position="709"/>
        <end position="737"/>
    </location>
</feature>
<dbReference type="Gene3D" id="1.10.150.50">
    <property type="entry name" value="Transcription Factor, Ets-1"/>
    <property type="match status" value="3"/>
</dbReference>
<dbReference type="PROSITE" id="PS50105">
    <property type="entry name" value="SAM_DOMAIN"/>
    <property type="match status" value="3"/>
</dbReference>
<dbReference type="EMBL" id="ADFV01186204">
    <property type="status" value="NOT_ANNOTATED_CDS"/>
    <property type="molecule type" value="Genomic_DNA"/>
</dbReference>
<keyword evidence="3" id="KW-0963">Cytoplasm</keyword>
<dbReference type="EMBL" id="ADFV01186207">
    <property type="status" value="NOT_ANNOTATED_CDS"/>
    <property type="molecule type" value="Genomic_DNA"/>
</dbReference>
<comment type="subcellular location">
    <subcellularLocation>
        <location evidence="1">Cytoplasm</location>
    </subcellularLocation>
</comment>
<evidence type="ECO:0000256" key="8">
    <source>
        <dbReference type="SAM" id="MobiDB-lite"/>
    </source>
</evidence>
<feature type="domain" description="SAM" evidence="9">
    <location>
        <begin position="898"/>
        <end position="964"/>
    </location>
</feature>
<dbReference type="CDD" id="cd09562">
    <property type="entry name" value="SAM_liprin-alpha1_2_3_4_repeat1"/>
    <property type="match status" value="1"/>
</dbReference>
<dbReference type="EMBL" id="ADFV01186201">
    <property type="status" value="NOT_ANNOTATED_CDS"/>
    <property type="molecule type" value="Genomic_DNA"/>
</dbReference>
<keyword evidence="11" id="KW-1185">Reference proteome</keyword>
<name>A0A2I3GE29_NOMLE</name>
<reference evidence="10 11" key="1">
    <citation type="submission" date="2012-10" db="EMBL/GenBank/DDBJ databases">
        <authorList>
            <consortium name="Gibbon Genome Sequencing Consortium"/>
        </authorList>
    </citation>
    <scope>NUCLEOTIDE SEQUENCE [LARGE SCALE GENOMIC DNA]</scope>
</reference>
<dbReference type="EMBL" id="ADFV01186208">
    <property type="status" value="NOT_ANNOTATED_CDS"/>
    <property type="molecule type" value="Genomic_DNA"/>
</dbReference>
<feature type="domain" description="SAM" evidence="9">
    <location>
        <begin position="1087"/>
        <end position="1156"/>
    </location>
</feature>
<dbReference type="EMBL" id="ADFV01186210">
    <property type="status" value="NOT_ANNOTATED_CDS"/>
    <property type="molecule type" value="Genomic_DNA"/>
</dbReference>
<feature type="coiled-coil region" evidence="7">
    <location>
        <begin position="650"/>
        <end position="691"/>
    </location>
</feature>
<dbReference type="EMBL" id="ADFV01186202">
    <property type="status" value="NOT_ANNOTATED_CDS"/>
    <property type="molecule type" value="Genomic_DNA"/>
</dbReference>
<dbReference type="FunFam" id="1.10.150.50:FF:000003">
    <property type="entry name" value="liprin-alpha-2 isoform X1"/>
    <property type="match status" value="1"/>
</dbReference>